<reference evidence="1 2" key="1">
    <citation type="submission" date="2021-05" db="EMBL/GenBank/DDBJ databases">
        <title>Comparative genomic studies on the polysaccharide-degrading batcterial strains of the Flammeovirga genus.</title>
        <authorList>
            <person name="Zewei F."/>
            <person name="Zheng Z."/>
            <person name="Yu L."/>
            <person name="Ruyue G."/>
            <person name="Yanhong M."/>
            <person name="Yuanyuan C."/>
            <person name="Jingyan G."/>
            <person name="Wenjun H."/>
        </authorList>
    </citation>
    <scope>NUCLEOTIDE SEQUENCE [LARGE SCALE GENOMIC DNA]</scope>
    <source>
        <strain evidence="1 2">YS10</strain>
    </source>
</reference>
<protein>
    <submittedName>
        <fullName evidence="1">DUF4625 domain-containing protein</fullName>
    </submittedName>
</protein>
<evidence type="ECO:0000313" key="1">
    <source>
        <dbReference type="EMBL" id="QWG08621.1"/>
    </source>
</evidence>
<gene>
    <name evidence="1" type="ORF">KM029_06705</name>
</gene>
<dbReference type="RefSeq" id="WP_144072535.1">
    <property type="nucleotide sequence ID" value="NZ_CP076128.1"/>
</dbReference>
<sequence>MRTKLYLLNILLIGLLFQSCKEDEINDPTNPVINTAESVDVTRGENMQIQATISHELGLSNIHLYQPEWDLDRVIELKDEMPKTFDLNYTFAIPADAKDEASIELTATSIGGNTTKATQLAKVTDSQNIYLHGHNLVGVNAEWTTPANALLMKRSETDPNIYSVDVEFMGGGGADSWGVALAIIGQTSGVLPFNAVVDVENVDPSFHDTSWWWNGNNYEESSNYPGYVIFDENAGEMTFPMVTDENASIPSWDSEPGFYNIQPLSFYDSPGKYKVLFNIETMELTIKLTQAPLPPAPEQMYIISGGIDGLDDNSWYNPSLATEMTRSSEGIFEGTYTFKDIPWDDATGEYGVFFAFLGQTSDYNPINYGVDQNGENPTGNDSWPLTPPVEVTNVDSDLYIPYYISSPGSYKITVNTITNICTVVKQ</sequence>
<proteinExistence type="predicted"/>
<keyword evidence="2" id="KW-1185">Reference proteome</keyword>
<evidence type="ECO:0000313" key="2">
    <source>
        <dbReference type="Proteomes" id="UP000682802"/>
    </source>
</evidence>
<organism evidence="1 2">
    <name type="scientific">Flammeovirga kamogawensis</name>
    <dbReference type="NCBI Taxonomy" id="373891"/>
    <lineage>
        <taxon>Bacteria</taxon>
        <taxon>Pseudomonadati</taxon>
        <taxon>Bacteroidota</taxon>
        <taxon>Cytophagia</taxon>
        <taxon>Cytophagales</taxon>
        <taxon>Flammeovirgaceae</taxon>
        <taxon>Flammeovirga</taxon>
    </lineage>
</organism>
<dbReference type="Proteomes" id="UP000682802">
    <property type="component" value="Chromosome 1"/>
</dbReference>
<dbReference type="EMBL" id="CP076128">
    <property type="protein sequence ID" value="QWG08621.1"/>
    <property type="molecule type" value="Genomic_DNA"/>
</dbReference>
<dbReference type="PROSITE" id="PS51257">
    <property type="entry name" value="PROKAR_LIPOPROTEIN"/>
    <property type="match status" value="1"/>
</dbReference>
<name>A0ABX8GYJ9_9BACT</name>
<accession>A0ABX8GYJ9</accession>